<keyword evidence="7" id="KW-1185">Reference proteome</keyword>
<dbReference type="InterPro" id="IPR007792">
    <property type="entry name" value="T4SS_VirB3/TrbD/AvhB"/>
</dbReference>
<keyword evidence="4 5" id="KW-0472">Membrane</keyword>
<proteinExistence type="predicted"/>
<name>A0A5B8XF92_9RICK</name>
<dbReference type="AlphaFoldDB" id="A0A5B8XF92"/>
<keyword evidence="3 5" id="KW-1133">Transmembrane helix</keyword>
<dbReference type="NCBIfam" id="NF010474">
    <property type="entry name" value="PRK13899.1"/>
    <property type="match status" value="1"/>
</dbReference>
<feature type="transmembrane region" description="Helical" evidence="5">
    <location>
        <begin position="46"/>
        <end position="62"/>
    </location>
</feature>
<evidence type="ECO:0000256" key="1">
    <source>
        <dbReference type="ARBA" id="ARBA00004370"/>
    </source>
</evidence>
<dbReference type="RefSeq" id="WP_146820860.1">
    <property type="nucleotide sequence ID" value="NZ_CP029077.1"/>
</dbReference>
<reference evidence="6 7" key="1">
    <citation type="journal article" date="2019" name="ISME J.">
        <title>Deianiraea, an extracellular bacterium associated with the ciliate Paramecium, suggests an alternative scenario for the evolution of Rickettsiales.</title>
        <authorList>
            <person name="Castelli M."/>
            <person name="Sabaneyeva E."/>
            <person name="Lanzoni O."/>
            <person name="Lebedeva N."/>
            <person name="Floriano A.M."/>
            <person name="Gaiarsa S."/>
            <person name="Benken K."/>
            <person name="Modeo L."/>
            <person name="Bandi C."/>
            <person name="Potekhin A."/>
            <person name="Sassera D."/>
            <person name="Petroni G."/>
        </authorList>
    </citation>
    <scope>NUCLEOTIDE SEQUENCE [LARGE SCALE GENOMIC DNA]</scope>
    <source>
        <strain evidence="6">CyL4-1</strain>
    </source>
</reference>
<dbReference type="EMBL" id="CP029077">
    <property type="protein sequence ID" value="QED23595.1"/>
    <property type="molecule type" value="Genomic_DNA"/>
</dbReference>
<evidence type="ECO:0000256" key="5">
    <source>
        <dbReference type="SAM" id="Phobius"/>
    </source>
</evidence>
<dbReference type="Proteomes" id="UP000321934">
    <property type="component" value="Chromosome"/>
</dbReference>
<organism evidence="6 7">
    <name type="scientific">Candidatus Deianiraea vastatrix</name>
    <dbReference type="NCBI Taxonomy" id="2163644"/>
    <lineage>
        <taxon>Bacteria</taxon>
        <taxon>Pseudomonadati</taxon>
        <taxon>Pseudomonadota</taxon>
        <taxon>Alphaproteobacteria</taxon>
        <taxon>Rickettsiales</taxon>
        <taxon>Candidatus Deianiraeaceae</taxon>
        <taxon>Candidatus Deianiraea</taxon>
    </lineage>
</organism>
<evidence type="ECO:0000313" key="7">
    <source>
        <dbReference type="Proteomes" id="UP000321934"/>
    </source>
</evidence>
<protein>
    <submittedName>
        <fullName evidence="6">Type IV secretion system protein VirB3</fullName>
    </submittedName>
</protein>
<dbReference type="OrthoDB" id="5638399at2"/>
<feature type="transmembrane region" description="Helical" evidence="5">
    <location>
        <begin position="20"/>
        <end position="40"/>
    </location>
</feature>
<dbReference type="Pfam" id="PF05101">
    <property type="entry name" value="VirB3"/>
    <property type="match status" value="1"/>
</dbReference>
<comment type="subcellular location">
    <subcellularLocation>
        <location evidence="1">Membrane</location>
    </subcellularLocation>
</comment>
<gene>
    <name evidence="6" type="ORF">Deia_00807</name>
</gene>
<sequence>MSGNLRLDPLFLGLTRPAMILGVSFMYFVLNLLIGVVTFITTSSFKVVPVSVIIHLLGMMLAKKEPLAIEMLMLKMQKFNRCPNRVYHGGKNSYDMF</sequence>
<evidence type="ECO:0000256" key="4">
    <source>
        <dbReference type="ARBA" id="ARBA00023136"/>
    </source>
</evidence>
<evidence type="ECO:0000313" key="6">
    <source>
        <dbReference type="EMBL" id="QED23595.1"/>
    </source>
</evidence>
<accession>A0A5B8XF92</accession>
<keyword evidence="2 5" id="KW-0812">Transmembrane</keyword>
<dbReference type="GO" id="GO:0016020">
    <property type="term" value="C:membrane"/>
    <property type="evidence" value="ECO:0007669"/>
    <property type="project" value="UniProtKB-SubCell"/>
</dbReference>
<evidence type="ECO:0000256" key="2">
    <source>
        <dbReference type="ARBA" id="ARBA00022692"/>
    </source>
</evidence>
<evidence type="ECO:0000256" key="3">
    <source>
        <dbReference type="ARBA" id="ARBA00022989"/>
    </source>
</evidence>